<keyword evidence="4" id="KW-1185">Reference proteome</keyword>
<dbReference type="OrthoDB" id="3265353at2759"/>
<evidence type="ECO:0000256" key="1">
    <source>
        <dbReference type="SAM" id="MobiDB-lite"/>
    </source>
</evidence>
<evidence type="ECO:0000313" key="3">
    <source>
        <dbReference type="EMBL" id="KIJ23245.1"/>
    </source>
</evidence>
<evidence type="ECO:0000313" key="4">
    <source>
        <dbReference type="Proteomes" id="UP000054279"/>
    </source>
</evidence>
<dbReference type="GO" id="GO:0042799">
    <property type="term" value="F:histone H4K20 methyltransferase activity"/>
    <property type="evidence" value="ECO:0007669"/>
    <property type="project" value="TreeGrafter"/>
</dbReference>
<proteinExistence type="predicted"/>
<evidence type="ECO:0000259" key="2">
    <source>
        <dbReference type="PROSITE" id="PS50280"/>
    </source>
</evidence>
<dbReference type="InterPro" id="IPR001214">
    <property type="entry name" value="SET_dom"/>
</dbReference>
<dbReference type="PANTHER" id="PTHR12977">
    <property type="entry name" value="SUPPRESSOR OF VARIEGATION 4-20-RELATED"/>
    <property type="match status" value="1"/>
</dbReference>
<dbReference type="PANTHER" id="PTHR12977:SF4">
    <property type="entry name" value="HISTONE-LYSINE N-METHYLTRANSFERASE KMT5B"/>
    <property type="match status" value="1"/>
</dbReference>
<feature type="domain" description="SET" evidence="2">
    <location>
        <begin position="1"/>
        <end position="91"/>
    </location>
</feature>
<protein>
    <recommendedName>
        <fullName evidence="2">SET domain-containing protein</fullName>
    </recommendedName>
</protein>
<dbReference type="InterPro" id="IPR039977">
    <property type="entry name" value="Suv4-20/Set9"/>
</dbReference>
<dbReference type="Gene3D" id="2.170.270.10">
    <property type="entry name" value="SET domain"/>
    <property type="match status" value="1"/>
</dbReference>
<dbReference type="Pfam" id="PF00856">
    <property type="entry name" value="SET"/>
    <property type="match status" value="1"/>
</dbReference>
<organism evidence="3 4">
    <name type="scientific">Sphaerobolus stellatus (strain SS14)</name>
    <dbReference type="NCBI Taxonomy" id="990650"/>
    <lineage>
        <taxon>Eukaryota</taxon>
        <taxon>Fungi</taxon>
        <taxon>Dikarya</taxon>
        <taxon>Basidiomycota</taxon>
        <taxon>Agaricomycotina</taxon>
        <taxon>Agaricomycetes</taxon>
        <taxon>Phallomycetidae</taxon>
        <taxon>Geastrales</taxon>
        <taxon>Sphaerobolaceae</taxon>
        <taxon>Sphaerobolus</taxon>
    </lineage>
</organism>
<dbReference type="AlphaFoldDB" id="A0A0C9UDN2"/>
<dbReference type="InterPro" id="IPR046341">
    <property type="entry name" value="SET_dom_sf"/>
</dbReference>
<feature type="compositionally biased region" description="Low complexity" evidence="1">
    <location>
        <begin position="115"/>
        <end position="129"/>
    </location>
</feature>
<dbReference type="GO" id="GO:0005634">
    <property type="term" value="C:nucleus"/>
    <property type="evidence" value="ECO:0007669"/>
    <property type="project" value="TreeGrafter"/>
</dbReference>
<feature type="region of interest" description="Disordered" evidence="1">
    <location>
        <begin position="108"/>
        <end position="165"/>
    </location>
</feature>
<dbReference type="PROSITE" id="PS50280">
    <property type="entry name" value="SET"/>
    <property type="match status" value="1"/>
</dbReference>
<name>A0A0C9UDN2_SPHS4</name>
<gene>
    <name evidence="3" type="ORF">M422DRAFT_196177</name>
</gene>
<reference evidence="3 4" key="1">
    <citation type="submission" date="2014-06" db="EMBL/GenBank/DDBJ databases">
        <title>Evolutionary Origins and Diversification of the Mycorrhizal Mutualists.</title>
        <authorList>
            <consortium name="DOE Joint Genome Institute"/>
            <consortium name="Mycorrhizal Genomics Consortium"/>
            <person name="Kohler A."/>
            <person name="Kuo A."/>
            <person name="Nagy L.G."/>
            <person name="Floudas D."/>
            <person name="Copeland A."/>
            <person name="Barry K.W."/>
            <person name="Cichocki N."/>
            <person name="Veneault-Fourrey C."/>
            <person name="LaButti K."/>
            <person name="Lindquist E.A."/>
            <person name="Lipzen A."/>
            <person name="Lundell T."/>
            <person name="Morin E."/>
            <person name="Murat C."/>
            <person name="Riley R."/>
            <person name="Ohm R."/>
            <person name="Sun H."/>
            <person name="Tunlid A."/>
            <person name="Henrissat B."/>
            <person name="Grigoriev I.V."/>
            <person name="Hibbett D.S."/>
            <person name="Martin F."/>
        </authorList>
    </citation>
    <scope>NUCLEOTIDE SEQUENCE [LARGE SCALE GENOMIC DNA]</scope>
    <source>
        <strain evidence="3 4">SS14</strain>
    </source>
</reference>
<dbReference type="EMBL" id="KN837745">
    <property type="protein sequence ID" value="KIJ23245.1"/>
    <property type="molecule type" value="Genomic_DNA"/>
</dbReference>
<dbReference type="Proteomes" id="UP000054279">
    <property type="component" value="Unassembled WGS sequence"/>
</dbReference>
<dbReference type="SUPFAM" id="SSF82199">
    <property type="entry name" value="SET domain"/>
    <property type="match status" value="1"/>
</dbReference>
<dbReference type="HOGENOM" id="CLU_1611861_0_0_1"/>
<sequence length="165" mass="18328">MSADAVEVFNISRKKHADWQPLYESFSVIWRCSGQTGPGPEEDRLLVGPIRFINHSCDPNSMFWPVLKTSAWCIKALKDIQPGEEITVEYSDCYFAPGECACSSCRPSVSSQRGTPSTSAQSSRASTASLDESNGTLRRSKRLAGGDPEEENPRKRRRLDQSARL</sequence>
<accession>A0A0C9UDN2</accession>